<feature type="active site" description="Nucleophile" evidence="5">
    <location>
        <position position="179"/>
    </location>
</feature>
<dbReference type="InterPro" id="IPR000246">
    <property type="entry name" value="Peptidase_T2"/>
</dbReference>
<dbReference type="Gene3D" id="3.60.20.30">
    <property type="entry name" value="(Glycosyl)asparaginase"/>
    <property type="match status" value="1"/>
</dbReference>
<feature type="site" description="Cleavage; by autolysis" evidence="7">
    <location>
        <begin position="178"/>
        <end position="179"/>
    </location>
</feature>
<dbReference type="InterPro" id="IPR029055">
    <property type="entry name" value="Ntn_hydrolases_N"/>
</dbReference>
<proteinExistence type="predicted"/>
<name>A0A3M9N025_9BACT</name>
<dbReference type="FunFam" id="3.60.20.30:FF:000001">
    <property type="entry name" value="Isoaspartyl peptidase/L-asparaginase"/>
    <property type="match status" value="1"/>
</dbReference>
<keyword evidence="1" id="KW-0645">Protease</keyword>
<dbReference type="GO" id="GO:0016811">
    <property type="term" value="F:hydrolase activity, acting on carbon-nitrogen (but not peptide) bonds, in linear amides"/>
    <property type="evidence" value="ECO:0007669"/>
    <property type="project" value="UniProtKB-ARBA"/>
</dbReference>
<evidence type="ECO:0000313" key="9">
    <source>
        <dbReference type="Proteomes" id="UP000272117"/>
    </source>
</evidence>
<accession>A0A3M9N025</accession>
<evidence type="ECO:0000313" key="8">
    <source>
        <dbReference type="EMBL" id="RNI30493.1"/>
    </source>
</evidence>
<gene>
    <name evidence="8" type="ORF">EFB08_04335</name>
</gene>
<evidence type="ECO:0000256" key="4">
    <source>
        <dbReference type="ARBA" id="ARBA00069124"/>
    </source>
</evidence>
<dbReference type="PANTHER" id="PTHR10188:SF6">
    <property type="entry name" value="N(4)-(BETA-N-ACETYLGLUCOSAMINYL)-L-ASPARAGINASE"/>
    <property type="match status" value="1"/>
</dbReference>
<feature type="binding site" evidence="6">
    <location>
        <begin position="230"/>
        <end position="233"/>
    </location>
    <ligand>
        <name>substrate</name>
    </ligand>
</feature>
<evidence type="ECO:0000256" key="2">
    <source>
        <dbReference type="ARBA" id="ARBA00022801"/>
    </source>
</evidence>
<evidence type="ECO:0000256" key="7">
    <source>
        <dbReference type="PIRSR" id="PIRSR600246-3"/>
    </source>
</evidence>
<dbReference type="SUPFAM" id="SSF56235">
    <property type="entry name" value="N-terminal nucleophile aminohydrolases (Ntn hydrolases)"/>
    <property type="match status" value="1"/>
</dbReference>
<protein>
    <recommendedName>
        <fullName evidence="4">Isoaspartyl peptidase</fullName>
    </recommendedName>
</protein>
<keyword evidence="2" id="KW-0378">Hydrolase</keyword>
<dbReference type="EMBL" id="RJJD01000002">
    <property type="protein sequence ID" value="RNI30493.1"/>
    <property type="molecule type" value="Genomic_DNA"/>
</dbReference>
<reference evidence="8 9" key="1">
    <citation type="submission" date="2018-11" db="EMBL/GenBank/DDBJ databases">
        <title>Rufibacter latericius sp. nov., isolated from water in Baiyang Lake.</title>
        <authorList>
            <person name="Yang Y."/>
        </authorList>
    </citation>
    <scope>NUCLEOTIDE SEQUENCE [LARGE SCALE GENOMIC DNA]</scope>
    <source>
        <strain evidence="8 9">R-22-1c-1</strain>
    </source>
</reference>
<dbReference type="Pfam" id="PF01112">
    <property type="entry name" value="Asparaginase_2"/>
    <property type="match status" value="1"/>
</dbReference>
<dbReference type="GO" id="GO:0008233">
    <property type="term" value="F:peptidase activity"/>
    <property type="evidence" value="ECO:0007669"/>
    <property type="project" value="UniProtKB-KW"/>
</dbReference>
<dbReference type="AlphaFoldDB" id="A0A3M9N025"/>
<keyword evidence="9" id="KW-1185">Reference proteome</keyword>
<evidence type="ECO:0000256" key="5">
    <source>
        <dbReference type="PIRSR" id="PIRSR600246-1"/>
    </source>
</evidence>
<dbReference type="RefSeq" id="WP_123125710.1">
    <property type="nucleotide sequence ID" value="NZ_RJJD01000002.1"/>
</dbReference>
<evidence type="ECO:0000256" key="1">
    <source>
        <dbReference type="ARBA" id="ARBA00022670"/>
    </source>
</evidence>
<feature type="binding site" evidence="6">
    <location>
        <begin position="207"/>
        <end position="210"/>
    </location>
    <ligand>
        <name>substrate</name>
    </ligand>
</feature>
<sequence length="313" mass="34141">MENQHRFALALHGGAGTITRESLTPEMDREYRQALQQALKTGYDLLRQGGSALAAVEATVVSLEDCPLFNAGRGSVFNKRGRHEMDAALMCGKTLSAGAVTGVRNVRNPILLASQVLHHSDHVFLSQPGAEEFARNHGIAFEPDEYFFTLQRYEQWQALRDSDVYMLDHSETQEKKFGTVGAVAVDLQGNLAAATSTGGMTNKNFNRIGDTPIIGAGTYANNRTCAVSCTGHGEYFMRNVVAYDISCMMEYKGLSLVQAADLVVHDKLKKQGGEGGLIAVDARGQVTLPFNSEGMYRASWVQGQDPLVAIYQE</sequence>
<dbReference type="PANTHER" id="PTHR10188">
    <property type="entry name" value="L-ASPARAGINASE"/>
    <property type="match status" value="1"/>
</dbReference>
<keyword evidence="3" id="KW-0068">Autocatalytic cleavage</keyword>
<dbReference type="Proteomes" id="UP000272117">
    <property type="component" value="Unassembled WGS sequence"/>
</dbReference>
<evidence type="ECO:0000256" key="3">
    <source>
        <dbReference type="ARBA" id="ARBA00022813"/>
    </source>
</evidence>
<organism evidence="8 9">
    <name type="scientific">Rufibacter latericius</name>
    <dbReference type="NCBI Taxonomy" id="2487040"/>
    <lineage>
        <taxon>Bacteria</taxon>
        <taxon>Pseudomonadati</taxon>
        <taxon>Bacteroidota</taxon>
        <taxon>Cytophagia</taxon>
        <taxon>Cytophagales</taxon>
        <taxon>Hymenobacteraceae</taxon>
        <taxon>Rufibacter</taxon>
    </lineage>
</organism>
<comment type="caution">
    <text evidence="8">The sequence shown here is derived from an EMBL/GenBank/DDBJ whole genome shotgun (WGS) entry which is preliminary data.</text>
</comment>
<evidence type="ECO:0000256" key="6">
    <source>
        <dbReference type="PIRSR" id="PIRSR600246-2"/>
    </source>
</evidence>
<dbReference type="CDD" id="cd04701">
    <property type="entry name" value="Asparaginase_2"/>
    <property type="match status" value="1"/>
</dbReference>
<dbReference type="OrthoDB" id="9780217at2"/>
<dbReference type="GO" id="GO:0006508">
    <property type="term" value="P:proteolysis"/>
    <property type="evidence" value="ECO:0007669"/>
    <property type="project" value="UniProtKB-KW"/>
</dbReference>